<feature type="coiled-coil region" evidence="1">
    <location>
        <begin position="656"/>
        <end position="683"/>
    </location>
</feature>
<evidence type="ECO:0000256" key="1">
    <source>
        <dbReference type="SAM" id="Coils"/>
    </source>
</evidence>
<reference evidence="2 3" key="1">
    <citation type="journal article" date="2014" name="Genome Announc.">
        <title>Genome Sequence of the Microsporidian Species Nematocida sp1 Strain ERTm6 (ATCC PRA-372).</title>
        <authorList>
            <person name="Bakowski M.A."/>
            <person name="Priest M."/>
            <person name="Young S."/>
            <person name="Cuomo C.A."/>
            <person name="Troemel E.R."/>
        </authorList>
    </citation>
    <scope>NUCLEOTIDE SEQUENCE [LARGE SCALE GENOMIC DNA]</scope>
    <source>
        <strain evidence="2 3">ERTm6</strain>
    </source>
</reference>
<evidence type="ECO:0000313" key="3">
    <source>
        <dbReference type="Proteomes" id="UP000054524"/>
    </source>
</evidence>
<sequence>MFSIMKSNLSKRKNQLLESKEVETEDLKTHKIRQEEKGTGARRAKIYMLIGVAILCHVWNRVLTVDGLRDVQIKAAAISEETEEDSADSIIMPVLKKEARNIGFMYRKRFFSPEIKLDYCIPLEETGCERTIYRFKRNCSLDKVCDDNELLYEGDLLKYKKEYFNTLLNMFPSLGECVSILSDDIDSFYTFINSANVKEHKHKILASLLMLAEGKSVPLSFNKSYNRTELVLRKTNSEEEHFRVSMNVLVKTSKEETESTDVFEEVLQQKAIEVINFFIENRKNKVFIKEKDSSKPSDCDMHEKVQFVNSPAFLIQTYIHHCLETTKEAVLFIHTAYCLLGEWMPQKEESLRKEEMENIARYLISRYIEQKDELARESVKRYYISCHLPDRYIKEKEKKIAEKRHNAFFKSIVSEENRPFDIEKIDITHMNKIFMRNDYMDNCDDLLYLGVASDVVPVPIKTDNSSASSPAPGINPLDDKHIQEDAKPTLSPRFTDHLETVLLGLLLSSAYNIVKNIYSVDHIKHASEELKSFFKKYSSAREQVGKEMHDDWNKVVGGLPNPKIRYMRPDRNQLMPGMINMMHVIKEITGVGSIKKIDRLKRRLYLVEETQSIDDIKSLYDMSNKLDTIYSQKAKHEVDMQIKDIIYIRKLKHKKVLEMKQKNAKTKEEAAKIEKKIQIIIQKRNSDDLDRLVSRYKNISRWMECKLKNKTLHYLNIIFSEIALSKTALIHSVDRFKKILNEGHEDFFWNKLKIQYDKSHLHLDYSHCYEFDMSLESDPNKKELKTWKSRFWLFLDYDLENLESPIIGMLNSYKDKGIETSEPKEENKNPLTLNKHVGPTLLYEKEYRIVDTLLLNPLIHKMDHINKNVWGLLLYGMEKKLDKNHPFLRLADNILHSTCFMNSKIRNTMFIFLSHIPVDKHHPLTGIDKSIDEKYIPSTIREVLYLAKSIKFLSQATYANILTNLMISLQRKYSNDNYECNDFSEDLISIIRSEPSLIKILTLNGTIMDYIFKIIQSIEGVETKYTASDCKRFGNRPLLWIIYSAQKFKYTGWSNVVQECYNLIDIESFKNDSVYIRYCSNTWFVNRPNLFKEIKDIVCVENDRESMEKFSKIQSHLI</sequence>
<dbReference type="EMBL" id="AKIJ01000003">
    <property type="protein sequence ID" value="KFG26028.1"/>
    <property type="molecule type" value="Genomic_DNA"/>
</dbReference>
<organism evidence="2 3">
    <name type="scientific">Nematocida ausubeli (strain ATCC PRA-371 / ERTm2)</name>
    <name type="common">Nematode killer fungus</name>
    <dbReference type="NCBI Taxonomy" id="1913371"/>
    <lineage>
        <taxon>Eukaryota</taxon>
        <taxon>Fungi</taxon>
        <taxon>Fungi incertae sedis</taxon>
        <taxon>Microsporidia</taxon>
        <taxon>Nematocida</taxon>
    </lineage>
</organism>
<proteinExistence type="predicted"/>
<dbReference type="HOGENOM" id="CLU_009683_0_0_1"/>
<dbReference type="GeneID" id="77676113"/>
<keyword evidence="3" id="KW-1185">Reference proteome</keyword>
<accession>A0A086J1L0</accession>
<name>A0A086J1L0_NEMA1</name>
<gene>
    <name evidence="2" type="ORF">NESG_01140</name>
</gene>
<protein>
    <submittedName>
        <fullName evidence="2">Uncharacterized protein</fullName>
    </submittedName>
</protein>
<comment type="caution">
    <text evidence="2">The sequence shown here is derived from an EMBL/GenBank/DDBJ whole genome shotgun (WGS) entry which is preliminary data.</text>
</comment>
<dbReference type="Proteomes" id="UP000054524">
    <property type="component" value="Unassembled WGS sequence"/>
</dbReference>
<dbReference type="RefSeq" id="XP_052904583.1">
    <property type="nucleotide sequence ID" value="XM_053048778.1"/>
</dbReference>
<keyword evidence="1" id="KW-0175">Coiled coil</keyword>
<dbReference type="AlphaFoldDB" id="A0A086J1L0"/>
<evidence type="ECO:0000313" key="2">
    <source>
        <dbReference type="EMBL" id="KFG26028.1"/>
    </source>
</evidence>